<protein>
    <recommendedName>
        <fullName evidence="1">ATP-dependent DNA helicase</fullName>
        <ecNumber evidence="1">5.6.2.3</ecNumber>
    </recommendedName>
</protein>
<keyword evidence="3" id="KW-1185">Reference proteome</keyword>
<dbReference type="GO" id="GO:0006281">
    <property type="term" value="P:DNA repair"/>
    <property type="evidence" value="ECO:0007669"/>
    <property type="project" value="UniProtKB-KW"/>
</dbReference>
<dbReference type="PANTHER" id="PTHR47642:SF6">
    <property type="entry name" value="ATP-DEPENDENT DNA HELICASE"/>
    <property type="match status" value="1"/>
</dbReference>
<dbReference type="Gene3D" id="3.40.50.300">
    <property type="entry name" value="P-loop containing nucleotide triphosphate hydrolases"/>
    <property type="match status" value="1"/>
</dbReference>
<dbReference type="GO" id="GO:0016787">
    <property type="term" value="F:hydrolase activity"/>
    <property type="evidence" value="ECO:0007669"/>
    <property type="project" value="UniProtKB-KW"/>
</dbReference>
<keyword evidence="1" id="KW-0378">Hydrolase</keyword>
<dbReference type="PANTHER" id="PTHR47642">
    <property type="entry name" value="ATP-DEPENDENT DNA HELICASE"/>
    <property type="match status" value="1"/>
</dbReference>
<dbReference type="SUPFAM" id="SSF52540">
    <property type="entry name" value="P-loop containing nucleoside triphosphate hydrolases"/>
    <property type="match status" value="2"/>
</dbReference>
<keyword evidence="1" id="KW-0347">Helicase</keyword>
<dbReference type="InterPro" id="IPR010285">
    <property type="entry name" value="DNA_helicase_pif1-like_DEAD"/>
</dbReference>
<keyword evidence="1" id="KW-0233">DNA recombination</keyword>
<dbReference type="GO" id="GO:0005524">
    <property type="term" value="F:ATP binding"/>
    <property type="evidence" value="ECO:0007669"/>
    <property type="project" value="UniProtKB-KW"/>
</dbReference>
<dbReference type="GO" id="GO:0006310">
    <property type="term" value="P:DNA recombination"/>
    <property type="evidence" value="ECO:0007669"/>
    <property type="project" value="UniProtKB-KW"/>
</dbReference>
<evidence type="ECO:0000256" key="1">
    <source>
        <dbReference type="RuleBase" id="RU363044"/>
    </source>
</evidence>
<evidence type="ECO:0000313" key="3">
    <source>
        <dbReference type="Proteomes" id="UP000887577"/>
    </source>
</evidence>
<keyword evidence="1" id="KW-0234">DNA repair</keyword>
<accession>A0A914YHB4</accession>
<dbReference type="GO" id="GO:0000723">
    <property type="term" value="P:telomere maintenance"/>
    <property type="evidence" value="ECO:0007669"/>
    <property type="project" value="InterPro"/>
</dbReference>
<organism evidence="3 4">
    <name type="scientific">Panagrolaimus superbus</name>
    <dbReference type="NCBI Taxonomy" id="310955"/>
    <lineage>
        <taxon>Eukaryota</taxon>
        <taxon>Metazoa</taxon>
        <taxon>Ecdysozoa</taxon>
        <taxon>Nematoda</taxon>
        <taxon>Chromadorea</taxon>
        <taxon>Rhabditida</taxon>
        <taxon>Tylenchina</taxon>
        <taxon>Panagrolaimomorpha</taxon>
        <taxon>Panagrolaimoidea</taxon>
        <taxon>Panagrolaimidae</taxon>
        <taxon>Panagrolaimus</taxon>
    </lineage>
</organism>
<evidence type="ECO:0000259" key="2">
    <source>
        <dbReference type="Pfam" id="PF05970"/>
    </source>
</evidence>
<dbReference type="EC" id="5.6.2.3" evidence="1"/>
<dbReference type="Pfam" id="PF05970">
    <property type="entry name" value="PIF1"/>
    <property type="match status" value="1"/>
</dbReference>
<proteinExistence type="inferred from homology"/>
<dbReference type="GO" id="GO:0043139">
    <property type="term" value="F:5'-3' DNA helicase activity"/>
    <property type="evidence" value="ECO:0007669"/>
    <property type="project" value="UniProtKB-EC"/>
</dbReference>
<dbReference type="InterPro" id="IPR051055">
    <property type="entry name" value="PIF1_helicase"/>
</dbReference>
<feature type="domain" description="DNA helicase Pif1-like DEAD-box helicase" evidence="2">
    <location>
        <begin position="1"/>
        <end position="186"/>
    </location>
</feature>
<reference evidence="4" key="1">
    <citation type="submission" date="2022-11" db="UniProtKB">
        <authorList>
            <consortium name="WormBaseParasite"/>
        </authorList>
    </citation>
    <scope>IDENTIFICATION</scope>
</reference>
<sequence length="266" mass="29754">MFCSGTAGTGKSFLIHLLANELALLYVKKEDSASTKPATLIAAPTGLAAIQINGSTIHSLLSINVQHGSEGKMKPLSKEALNLKRILFQNVKLIIIDETSMVSNIMLAKIHSRLCEFMDKNELFGGANLLFFGDLLQLPPVKSSPIFKLLQPYQLKKVFDSSVPPFSFWECFGYEELTENMRQKKSLEFAEILGRMRVEALTQADHETLRSKIIKTPNGGLPNLEQLVEKYIEVREKNPTVMALFACTDEVTMFNNEVTKQLNLML</sequence>
<comment type="similarity">
    <text evidence="1">Belongs to the helicase family.</text>
</comment>
<keyword evidence="1" id="KW-0067">ATP-binding</keyword>
<keyword evidence="1" id="KW-0227">DNA damage</keyword>
<evidence type="ECO:0000313" key="4">
    <source>
        <dbReference type="WBParaSite" id="PSU_v2.g19710.t1"/>
    </source>
</evidence>
<name>A0A914YHB4_9BILA</name>
<dbReference type="Proteomes" id="UP000887577">
    <property type="component" value="Unplaced"/>
</dbReference>
<dbReference type="WBParaSite" id="PSU_v2.g19710.t1">
    <property type="protein sequence ID" value="PSU_v2.g19710.t1"/>
    <property type="gene ID" value="PSU_v2.g19710"/>
</dbReference>
<comment type="catalytic activity">
    <reaction evidence="1">
        <text>ATP + H2O = ADP + phosphate + H(+)</text>
        <dbReference type="Rhea" id="RHEA:13065"/>
        <dbReference type="ChEBI" id="CHEBI:15377"/>
        <dbReference type="ChEBI" id="CHEBI:15378"/>
        <dbReference type="ChEBI" id="CHEBI:30616"/>
        <dbReference type="ChEBI" id="CHEBI:43474"/>
        <dbReference type="ChEBI" id="CHEBI:456216"/>
        <dbReference type="EC" id="5.6.2.3"/>
    </reaction>
</comment>
<comment type="cofactor">
    <cofactor evidence="1">
        <name>Mg(2+)</name>
        <dbReference type="ChEBI" id="CHEBI:18420"/>
    </cofactor>
</comment>
<dbReference type="AlphaFoldDB" id="A0A914YHB4"/>
<keyword evidence="1" id="KW-0547">Nucleotide-binding</keyword>
<dbReference type="InterPro" id="IPR027417">
    <property type="entry name" value="P-loop_NTPase"/>
</dbReference>